<feature type="signal peptide" evidence="1">
    <location>
        <begin position="1"/>
        <end position="25"/>
    </location>
</feature>
<dbReference type="RefSeq" id="XP_016211577.1">
    <property type="nucleotide sequence ID" value="XM_016360591.1"/>
</dbReference>
<dbReference type="VEuPathDB" id="FungiDB:PV09_06886"/>
<protein>
    <submittedName>
        <fullName evidence="2">Uncharacterized protein</fullName>
    </submittedName>
</protein>
<sequence>MMKIFWRHLSIFSTLTILLPKFTMSQYHEQPGVYDGRENMQRQIWQIHDPNTLDEAVAAGHLIVVDRVFPPQIVAQFLQALLWKTMPGGVPTDVVLPTEDEISLGGLPYSQWAPSPYSKIPGRAFDRVQVHIASHEDTTGLQVVDKSLQAMKVRLWEDIMPMTRNQWRRKHLDDPENFDLACQYLGSVIDTYTYMNLETVQESLKGVFNNIAREWKNFEAALNAIRDTKKEPPISMISLWEEYVRGRWAIMTTRSHDWVMEHVDNLRNILIEQLKQHTPHSLDTLSMEQWNITNKLHTLAEITAQSGYSIVLPMHGYNSHQAAETVDNGLCSPRIEERATAYSIQLKISTRQRLLSSTIKNLMNESESMMSGIADPISMVENINIQKEEQEVLRNTIAKDSTTPLAAAEWILNMKQLIDSPNYGINRWGFITYRITYEQSEEEWAQYLEKLYADVDDWGEDVAGAEMICKMARLRWIDGRDVGIAENDVEAAKRHFLALTKQDDFQDKSDWDEVIFLFADAASVASYLYPIEDASGDLRPHGDFGGFITAVDAPFDPSNPGEHAEESPGFTGRMRISGNFLWSDLFALGKTQAASAEDLWPLAMHHPWQTYVGPVVSKQRELWRETRRKFEHVEEFQRLVP</sequence>
<dbReference type="AlphaFoldDB" id="A0A0D2A4J5"/>
<dbReference type="EMBL" id="KN847553">
    <property type="protein sequence ID" value="KIW01708.1"/>
    <property type="molecule type" value="Genomic_DNA"/>
</dbReference>
<dbReference type="InParanoid" id="A0A0D2A4J5"/>
<gene>
    <name evidence="2" type="ORF">PV09_06886</name>
</gene>
<proteinExistence type="predicted"/>
<evidence type="ECO:0000313" key="3">
    <source>
        <dbReference type="Proteomes" id="UP000053259"/>
    </source>
</evidence>
<evidence type="ECO:0000313" key="2">
    <source>
        <dbReference type="EMBL" id="KIW01708.1"/>
    </source>
</evidence>
<dbReference type="STRING" id="253628.A0A0D2A4J5"/>
<reference evidence="2 3" key="1">
    <citation type="submission" date="2015-01" db="EMBL/GenBank/DDBJ databases">
        <title>The Genome Sequence of Ochroconis gallopava CBS43764.</title>
        <authorList>
            <consortium name="The Broad Institute Genomics Platform"/>
            <person name="Cuomo C."/>
            <person name="de Hoog S."/>
            <person name="Gorbushina A."/>
            <person name="Stielow B."/>
            <person name="Teixiera M."/>
            <person name="Abouelleil A."/>
            <person name="Chapman S.B."/>
            <person name="Priest M."/>
            <person name="Young S.K."/>
            <person name="Wortman J."/>
            <person name="Nusbaum C."/>
            <person name="Birren B."/>
        </authorList>
    </citation>
    <scope>NUCLEOTIDE SEQUENCE [LARGE SCALE GENOMIC DNA]</scope>
    <source>
        <strain evidence="2 3">CBS 43764</strain>
    </source>
</reference>
<dbReference type="OrthoDB" id="3437405at2759"/>
<keyword evidence="1" id="KW-0732">Signal</keyword>
<feature type="chain" id="PRO_5002238159" evidence="1">
    <location>
        <begin position="26"/>
        <end position="641"/>
    </location>
</feature>
<name>A0A0D2A4J5_9PEZI</name>
<organism evidence="2 3">
    <name type="scientific">Verruconis gallopava</name>
    <dbReference type="NCBI Taxonomy" id="253628"/>
    <lineage>
        <taxon>Eukaryota</taxon>
        <taxon>Fungi</taxon>
        <taxon>Dikarya</taxon>
        <taxon>Ascomycota</taxon>
        <taxon>Pezizomycotina</taxon>
        <taxon>Dothideomycetes</taxon>
        <taxon>Pleosporomycetidae</taxon>
        <taxon>Venturiales</taxon>
        <taxon>Sympoventuriaceae</taxon>
        <taxon>Verruconis</taxon>
    </lineage>
</organism>
<keyword evidence="3" id="KW-1185">Reference proteome</keyword>
<dbReference type="Proteomes" id="UP000053259">
    <property type="component" value="Unassembled WGS sequence"/>
</dbReference>
<evidence type="ECO:0000256" key="1">
    <source>
        <dbReference type="SAM" id="SignalP"/>
    </source>
</evidence>
<dbReference type="GeneID" id="27314859"/>
<accession>A0A0D2A4J5</accession>